<proteinExistence type="predicted"/>
<organism evidence="1 2">
    <name type="scientific">Scutellospora calospora</name>
    <dbReference type="NCBI Taxonomy" id="85575"/>
    <lineage>
        <taxon>Eukaryota</taxon>
        <taxon>Fungi</taxon>
        <taxon>Fungi incertae sedis</taxon>
        <taxon>Mucoromycota</taxon>
        <taxon>Glomeromycotina</taxon>
        <taxon>Glomeromycetes</taxon>
        <taxon>Diversisporales</taxon>
        <taxon>Gigasporaceae</taxon>
        <taxon>Scutellospora</taxon>
    </lineage>
</organism>
<dbReference type="EMBL" id="CAJVPM010022526">
    <property type="protein sequence ID" value="CAG8645462.1"/>
    <property type="molecule type" value="Genomic_DNA"/>
</dbReference>
<gene>
    <name evidence="1" type="ORF">SCALOS_LOCUS8475</name>
</gene>
<comment type="caution">
    <text evidence="1">The sequence shown here is derived from an EMBL/GenBank/DDBJ whole genome shotgun (WGS) entry which is preliminary data.</text>
</comment>
<protein>
    <submittedName>
        <fullName evidence="1">10927_t:CDS:1</fullName>
    </submittedName>
</protein>
<keyword evidence="2" id="KW-1185">Reference proteome</keyword>
<feature type="non-terminal residue" evidence="1">
    <location>
        <position position="92"/>
    </location>
</feature>
<sequence length="92" mass="10378">MDSDLQEGWSEVEPTSQQGLKSSLEHMSVETLKVLCQAEGLLEIETKRELVVRLVGRVVSKVKGKGRAKGSSQDRDMWDERLSFESNDIIQD</sequence>
<accession>A0ACA9NBQ4</accession>
<feature type="non-terminal residue" evidence="1">
    <location>
        <position position="1"/>
    </location>
</feature>
<dbReference type="Proteomes" id="UP000789860">
    <property type="component" value="Unassembled WGS sequence"/>
</dbReference>
<evidence type="ECO:0000313" key="2">
    <source>
        <dbReference type="Proteomes" id="UP000789860"/>
    </source>
</evidence>
<name>A0ACA9NBQ4_9GLOM</name>
<evidence type="ECO:0000313" key="1">
    <source>
        <dbReference type="EMBL" id="CAG8645462.1"/>
    </source>
</evidence>
<reference evidence="1" key="1">
    <citation type="submission" date="2021-06" db="EMBL/GenBank/DDBJ databases">
        <authorList>
            <person name="Kallberg Y."/>
            <person name="Tangrot J."/>
            <person name="Rosling A."/>
        </authorList>
    </citation>
    <scope>NUCLEOTIDE SEQUENCE</scope>
    <source>
        <strain evidence="1">AU212A</strain>
    </source>
</reference>